<proteinExistence type="predicted"/>
<sequence length="129" mass="14186">MPANIPLARNVFGEPIVPCSFDPLTGFFRDGCCKTNADDTGTHVVCAIVTREFLEFSIERGNDLSTPVPEWGFPGLKEGDQWCLCALRWAEAADAGVAPPVVLESTNQSALDIIPLDVLEQFDYRRNMP</sequence>
<dbReference type="RefSeq" id="WP_119743224.1">
    <property type="nucleotide sequence ID" value="NZ_QYUN01000003.1"/>
</dbReference>
<dbReference type="PANTHER" id="PTHR37466:SF1">
    <property type="entry name" value="SLR1628 PROTEIN"/>
    <property type="match status" value="1"/>
</dbReference>
<dbReference type="AlphaFoldDB" id="A0A418WX17"/>
<accession>A0A418WX17</accession>
<name>A0A418WX17_9BURK</name>
<dbReference type="PANTHER" id="PTHR37466">
    <property type="entry name" value="SLR1628 PROTEIN"/>
    <property type="match status" value="1"/>
</dbReference>
<dbReference type="Proteomes" id="UP000285190">
    <property type="component" value="Unassembled WGS sequence"/>
</dbReference>
<gene>
    <name evidence="1" type="ORF">D3870_21805</name>
</gene>
<dbReference type="OrthoDB" id="9792525at2"/>
<comment type="caution">
    <text evidence="1">The sequence shown here is derived from an EMBL/GenBank/DDBJ whole genome shotgun (WGS) entry which is preliminary data.</text>
</comment>
<dbReference type="Pfam" id="PF09996">
    <property type="entry name" value="DUF2237"/>
    <property type="match status" value="1"/>
</dbReference>
<protein>
    <submittedName>
        <fullName evidence="1">DUF2237 domain-containing protein</fullName>
    </submittedName>
</protein>
<evidence type="ECO:0000313" key="2">
    <source>
        <dbReference type="Proteomes" id="UP000285190"/>
    </source>
</evidence>
<evidence type="ECO:0000313" key="1">
    <source>
        <dbReference type="EMBL" id="RJF97091.1"/>
    </source>
</evidence>
<dbReference type="EMBL" id="QYUN01000003">
    <property type="protein sequence ID" value="RJF97091.1"/>
    <property type="molecule type" value="Genomic_DNA"/>
</dbReference>
<organism evidence="1 2">
    <name type="scientific">Noviherbaspirillum cavernae</name>
    <dbReference type="NCBI Taxonomy" id="2320862"/>
    <lineage>
        <taxon>Bacteria</taxon>
        <taxon>Pseudomonadati</taxon>
        <taxon>Pseudomonadota</taxon>
        <taxon>Betaproteobacteria</taxon>
        <taxon>Burkholderiales</taxon>
        <taxon>Oxalobacteraceae</taxon>
        <taxon>Noviherbaspirillum</taxon>
    </lineage>
</organism>
<dbReference type="Gene3D" id="3.30.56.110">
    <property type="entry name" value="Protein of unknown function DUF2237"/>
    <property type="match status" value="1"/>
</dbReference>
<dbReference type="InterPro" id="IPR018714">
    <property type="entry name" value="DUF2237"/>
</dbReference>
<keyword evidence="2" id="KW-1185">Reference proteome</keyword>
<reference evidence="1 2" key="1">
    <citation type="submission" date="2018-09" db="EMBL/GenBank/DDBJ databases">
        <authorList>
            <person name="Zhu H."/>
        </authorList>
    </citation>
    <scope>NUCLEOTIDE SEQUENCE [LARGE SCALE GENOMIC DNA]</scope>
    <source>
        <strain evidence="1 2">K2R10-39</strain>
    </source>
</reference>